<protein>
    <submittedName>
        <fullName evidence="2">Uncharacterized protein</fullName>
    </submittedName>
</protein>
<dbReference type="Proteomes" id="UP001165080">
    <property type="component" value="Unassembled WGS sequence"/>
</dbReference>
<gene>
    <name evidence="2" type="primary">PLESTBF000743</name>
    <name evidence="2" type="ORF">PLESTB_001529000</name>
</gene>
<name>A0A9W6F8J2_9CHLO</name>
<sequence length="86" mass="8887">MRPLQQLAQQQQQGPGQDACGTGDGAAVPQGRRFAAITAGWAALAPGGVDRRLEAALNPACDIGGHATGPWSQQQTLDQAELLPEV</sequence>
<organism evidence="2 3">
    <name type="scientific">Pleodorina starrii</name>
    <dbReference type="NCBI Taxonomy" id="330485"/>
    <lineage>
        <taxon>Eukaryota</taxon>
        <taxon>Viridiplantae</taxon>
        <taxon>Chlorophyta</taxon>
        <taxon>core chlorophytes</taxon>
        <taxon>Chlorophyceae</taxon>
        <taxon>CS clade</taxon>
        <taxon>Chlamydomonadales</taxon>
        <taxon>Volvocaceae</taxon>
        <taxon>Pleodorina</taxon>
    </lineage>
</organism>
<feature type="region of interest" description="Disordered" evidence="1">
    <location>
        <begin position="1"/>
        <end position="26"/>
    </location>
</feature>
<dbReference type="EMBL" id="BRXU01000029">
    <property type="protein sequence ID" value="GLC59745.1"/>
    <property type="molecule type" value="Genomic_DNA"/>
</dbReference>
<reference evidence="2 3" key="1">
    <citation type="journal article" date="2023" name="Commun. Biol.">
        <title>Reorganization of the ancestral sex-determining regions during the evolution of trioecy in Pleodorina starrii.</title>
        <authorList>
            <person name="Takahashi K."/>
            <person name="Suzuki S."/>
            <person name="Kawai-Toyooka H."/>
            <person name="Yamamoto K."/>
            <person name="Hamaji T."/>
            <person name="Ootsuki R."/>
            <person name="Yamaguchi H."/>
            <person name="Kawachi M."/>
            <person name="Higashiyama T."/>
            <person name="Nozaki H."/>
        </authorList>
    </citation>
    <scope>NUCLEOTIDE SEQUENCE [LARGE SCALE GENOMIC DNA]</scope>
    <source>
        <strain evidence="2 3">NIES-4479</strain>
    </source>
</reference>
<evidence type="ECO:0000313" key="3">
    <source>
        <dbReference type="Proteomes" id="UP001165080"/>
    </source>
</evidence>
<dbReference type="AlphaFoldDB" id="A0A9W6F8J2"/>
<feature type="region of interest" description="Disordered" evidence="1">
    <location>
        <begin position="64"/>
        <end position="86"/>
    </location>
</feature>
<evidence type="ECO:0000256" key="1">
    <source>
        <dbReference type="SAM" id="MobiDB-lite"/>
    </source>
</evidence>
<evidence type="ECO:0000313" key="2">
    <source>
        <dbReference type="EMBL" id="GLC59745.1"/>
    </source>
</evidence>
<comment type="caution">
    <text evidence="2">The sequence shown here is derived from an EMBL/GenBank/DDBJ whole genome shotgun (WGS) entry which is preliminary data.</text>
</comment>
<keyword evidence="3" id="KW-1185">Reference proteome</keyword>
<accession>A0A9W6F8J2</accession>
<proteinExistence type="predicted"/>
<feature type="compositionally biased region" description="Low complexity" evidence="1">
    <location>
        <begin position="1"/>
        <end position="17"/>
    </location>
</feature>